<dbReference type="Proteomes" id="UP000603200">
    <property type="component" value="Unassembled WGS sequence"/>
</dbReference>
<reference evidence="1 2" key="1">
    <citation type="submission" date="2021-01" db="EMBL/GenBank/DDBJ databases">
        <title>Whole genome shotgun sequence of Actinoplanes humidus NBRC 14915.</title>
        <authorList>
            <person name="Komaki H."/>
            <person name="Tamura T."/>
        </authorList>
    </citation>
    <scope>NUCLEOTIDE SEQUENCE [LARGE SCALE GENOMIC DNA]</scope>
    <source>
        <strain evidence="1 2">NBRC 14915</strain>
    </source>
</reference>
<evidence type="ECO:0000313" key="1">
    <source>
        <dbReference type="EMBL" id="GIE17163.1"/>
    </source>
</evidence>
<proteinExistence type="predicted"/>
<comment type="caution">
    <text evidence="1">The sequence shown here is derived from an EMBL/GenBank/DDBJ whole genome shotgun (WGS) entry which is preliminary data.</text>
</comment>
<gene>
    <name evidence="1" type="ORF">Ahu01nite_002650</name>
</gene>
<dbReference type="EMBL" id="BOMN01000002">
    <property type="protein sequence ID" value="GIE17163.1"/>
    <property type="molecule type" value="Genomic_DNA"/>
</dbReference>
<accession>A0ABQ3ZF04</accession>
<organism evidence="1 2">
    <name type="scientific">Winogradskya humida</name>
    <dbReference type="NCBI Taxonomy" id="113566"/>
    <lineage>
        <taxon>Bacteria</taxon>
        <taxon>Bacillati</taxon>
        <taxon>Actinomycetota</taxon>
        <taxon>Actinomycetes</taxon>
        <taxon>Micromonosporales</taxon>
        <taxon>Micromonosporaceae</taxon>
        <taxon>Winogradskya</taxon>
    </lineage>
</organism>
<evidence type="ECO:0000313" key="2">
    <source>
        <dbReference type="Proteomes" id="UP000603200"/>
    </source>
</evidence>
<sequence length="136" mass="15043">MADILERAARLAERPTINFTVLVPIVSGVSVTRGAGLFPTENWLDARATSDWLACWVPSVPRQRQYGSLMIELQARDSFSGVERAATLDLGSALRSAPDNVDRARILKDAIRSGTPPLFAHTRYWLGVERMKKACC</sequence>
<protein>
    <submittedName>
        <fullName evidence="1">Uncharacterized protein</fullName>
    </submittedName>
</protein>
<keyword evidence="2" id="KW-1185">Reference proteome</keyword>
<name>A0ABQ3ZF04_9ACTN</name>